<accession>A0A0R2LLE3</accession>
<dbReference type="HAMAP" id="MF_00984">
    <property type="entry name" value="SSB"/>
    <property type="match status" value="1"/>
</dbReference>
<name>A0A0R2LLE3_9LACO</name>
<dbReference type="GO" id="GO:0006281">
    <property type="term" value="P:DNA repair"/>
    <property type="evidence" value="ECO:0007669"/>
    <property type="project" value="UniProtKB-UniRule"/>
</dbReference>
<dbReference type="GO" id="GO:0006260">
    <property type="term" value="P:DNA replication"/>
    <property type="evidence" value="ECO:0007669"/>
    <property type="project" value="UniProtKB-UniRule"/>
</dbReference>
<evidence type="ECO:0000256" key="2">
    <source>
        <dbReference type="HAMAP-Rule" id="MF_00984"/>
    </source>
</evidence>
<dbReference type="NCBIfam" id="TIGR00621">
    <property type="entry name" value="ssb"/>
    <property type="match status" value="1"/>
</dbReference>
<comment type="subunit">
    <text evidence="2">Homotetramer.</text>
</comment>
<dbReference type="PATRIC" id="fig|449659.4.peg.1511"/>
<dbReference type="GO" id="GO:0003697">
    <property type="term" value="F:single-stranded DNA binding"/>
    <property type="evidence" value="ECO:0007669"/>
    <property type="project" value="UniProtKB-UniRule"/>
</dbReference>
<dbReference type="EMBL" id="JQCN01000031">
    <property type="protein sequence ID" value="KRN99485.1"/>
    <property type="molecule type" value="Genomic_DNA"/>
</dbReference>
<comment type="caution">
    <text evidence="5">The sequence shown here is derived from an EMBL/GenBank/DDBJ whole genome shotgun (WGS) entry which is preliminary data.</text>
</comment>
<proteinExistence type="inferred from homology"/>
<dbReference type="Gene3D" id="2.40.50.140">
    <property type="entry name" value="Nucleic acid-binding proteins"/>
    <property type="match status" value="1"/>
</dbReference>
<dbReference type="PANTHER" id="PTHR10302:SF27">
    <property type="entry name" value="SINGLE-STRANDED DNA-BINDING PROTEIN"/>
    <property type="match status" value="1"/>
</dbReference>
<comment type="caution">
    <text evidence="2">Lacks conserved residue(s) required for the propagation of feature annotation.</text>
</comment>
<sequence>MNQFAGIGRLTKDVQIRQTSSGKSVGSFTLAINGYNDHTDFIRCQIWDKRADNLAKFTHKGSQIGVTGRINTGSYQDRDGKTVYTTDVVVGQFDLLDPKQDKPDPYNQQNVDDGGVNGPQTDDGQQIDIQDDDLPF</sequence>
<dbReference type="CDD" id="cd04496">
    <property type="entry name" value="SSB_OBF"/>
    <property type="match status" value="1"/>
</dbReference>
<keyword evidence="2" id="KW-0234">DNA repair</keyword>
<organism evidence="5 6">
    <name type="scientific">Ligilactobacillus pobuzihii</name>
    <dbReference type="NCBI Taxonomy" id="449659"/>
    <lineage>
        <taxon>Bacteria</taxon>
        <taxon>Bacillati</taxon>
        <taxon>Bacillota</taxon>
        <taxon>Bacilli</taxon>
        <taxon>Lactobacillales</taxon>
        <taxon>Lactobacillaceae</taxon>
        <taxon>Ligilactobacillus</taxon>
    </lineage>
</organism>
<dbReference type="GO" id="GO:0006310">
    <property type="term" value="P:DNA recombination"/>
    <property type="evidence" value="ECO:0007669"/>
    <property type="project" value="UniProtKB-UniRule"/>
</dbReference>
<dbReference type="InterPro" id="IPR000424">
    <property type="entry name" value="Primosome_PriB/ssb"/>
</dbReference>
<dbReference type="GO" id="GO:0009295">
    <property type="term" value="C:nucleoid"/>
    <property type="evidence" value="ECO:0007669"/>
    <property type="project" value="TreeGrafter"/>
</dbReference>
<comment type="function">
    <text evidence="2">Plays an important role in DNA replication, recombination and repair. Binds to ssDNA and to an array of partner proteins to recruit them to their sites of action during DNA metabolism.</text>
</comment>
<evidence type="ECO:0000313" key="5">
    <source>
        <dbReference type="EMBL" id="KRN99485.1"/>
    </source>
</evidence>
<dbReference type="InterPro" id="IPR012340">
    <property type="entry name" value="NA-bd_OB-fold"/>
</dbReference>
<dbReference type="InterPro" id="IPR011344">
    <property type="entry name" value="ssDNA-bd"/>
</dbReference>
<feature type="short sequence motif" description="Important for interaction with partner proteins" evidence="2">
    <location>
        <begin position="131"/>
        <end position="136"/>
    </location>
</feature>
<dbReference type="PROSITE" id="PS50935">
    <property type="entry name" value="SSB"/>
    <property type="match status" value="1"/>
</dbReference>
<keyword evidence="6" id="KW-1185">Reference proteome</keyword>
<dbReference type="AlphaFoldDB" id="A0A0R2LLE3"/>
<protein>
    <recommendedName>
        <fullName evidence="2 3">Single-stranded DNA-binding protein</fullName>
        <shortName evidence="2">SSB</shortName>
    </recommendedName>
</protein>
<dbReference type="Proteomes" id="UP000051886">
    <property type="component" value="Unassembled WGS sequence"/>
</dbReference>
<evidence type="ECO:0000256" key="1">
    <source>
        <dbReference type="ARBA" id="ARBA00023125"/>
    </source>
</evidence>
<reference evidence="5 6" key="1">
    <citation type="journal article" date="2015" name="Genome Announc.">
        <title>Expanding the biotechnology potential of lactobacilli through comparative genomics of 213 strains and associated genera.</title>
        <authorList>
            <person name="Sun Z."/>
            <person name="Harris H.M."/>
            <person name="McCann A."/>
            <person name="Guo C."/>
            <person name="Argimon S."/>
            <person name="Zhang W."/>
            <person name="Yang X."/>
            <person name="Jeffery I.B."/>
            <person name="Cooney J.C."/>
            <person name="Kagawa T.F."/>
            <person name="Liu W."/>
            <person name="Song Y."/>
            <person name="Salvetti E."/>
            <person name="Wrobel A."/>
            <person name="Rasinkangas P."/>
            <person name="Parkhill J."/>
            <person name="Rea M.C."/>
            <person name="O'Sullivan O."/>
            <person name="Ritari J."/>
            <person name="Douillard F.P."/>
            <person name="Paul Ross R."/>
            <person name="Yang R."/>
            <person name="Briner A.E."/>
            <person name="Felis G.E."/>
            <person name="de Vos W.M."/>
            <person name="Barrangou R."/>
            <person name="Klaenhammer T.R."/>
            <person name="Caufield P.W."/>
            <person name="Cui Y."/>
            <person name="Zhang H."/>
            <person name="O'Toole P.W."/>
        </authorList>
    </citation>
    <scope>NUCLEOTIDE SEQUENCE [LARGE SCALE GENOMIC DNA]</scope>
    <source>
        <strain evidence="5 6">NBRC 103219</strain>
    </source>
</reference>
<evidence type="ECO:0000313" key="6">
    <source>
        <dbReference type="Proteomes" id="UP000051886"/>
    </source>
</evidence>
<dbReference type="STRING" id="449659.IV66_GL001489"/>
<dbReference type="Pfam" id="PF00436">
    <property type="entry name" value="SSB"/>
    <property type="match status" value="1"/>
</dbReference>
<keyword evidence="2" id="KW-0233">DNA recombination</keyword>
<gene>
    <name evidence="5" type="ORF">IV66_GL001489</name>
</gene>
<dbReference type="OrthoDB" id="9809878at2"/>
<keyword evidence="1 2" id="KW-0238">DNA-binding</keyword>
<keyword evidence="2" id="KW-0235">DNA replication</keyword>
<feature type="region of interest" description="Disordered" evidence="4">
    <location>
        <begin position="96"/>
        <end position="136"/>
    </location>
</feature>
<dbReference type="PIRSF" id="PIRSF002070">
    <property type="entry name" value="SSB"/>
    <property type="match status" value="1"/>
</dbReference>
<dbReference type="PANTHER" id="PTHR10302">
    <property type="entry name" value="SINGLE-STRANDED DNA-BINDING PROTEIN"/>
    <property type="match status" value="1"/>
</dbReference>
<dbReference type="RefSeq" id="WP_017868816.1">
    <property type="nucleotide sequence ID" value="NZ_BJYB01000024.1"/>
</dbReference>
<evidence type="ECO:0000256" key="4">
    <source>
        <dbReference type="SAM" id="MobiDB-lite"/>
    </source>
</evidence>
<keyword evidence="2" id="KW-0227">DNA damage</keyword>
<evidence type="ECO:0000256" key="3">
    <source>
        <dbReference type="PIRNR" id="PIRNR002070"/>
    </source>
</evidence>
<dbReference type="SUPFAM" id="SSF50249">
    <property type="entry name" value="Nucleic acid-binding proteins"/>
    <property type="match status" value="1"/>
</dbReference>